<proteinExistence type="predicted"/>
<sequence length="95" mass="10903">MTTLQPEGDAVLWYVERNEVIFISFYYFIKDAFSILLFQSLTLLENKENFTASSVRKYNKCLLKVKPQDRISLCSGTAATFSTFSDYKENVPGLP</sequence>
<organism evidence="1 2">
    <name type="scientific">Araneus ventricosus</name>
    <name type="common">Orbweaver spider</name>
    <name type="synonym">Epeira ventricosa</name>
    <dbReference type="NCBI Taxonomy" id="182803"/>
    <lineage>
        <taxon>Eukaryota</taxon>
        <taxon>Metazoa</taxon>
        <taxon>Ecdysozoa</taxon>
        <taxon>Arthropoda</taxon>
        <taxon>Chelicerata</taxon>
        <taxon>Arachnida</taxon>
        <taxon>Araneae</taxon>
        <taxon>Araneomorphae</taxon>
        <taxon>Entelegynae</taxon>
        <taxon>Araneoidea</taxon>
        <taxon>Araneidae</taxon>
        <taxon>Araneus</taxon>
    </lineage>
</organism>
<evidence type="ECO:0000313" key="1">
    <source>
        <dbReference type="EMBL" id="GBO34364.1"/>
    </source>
</evidence>
<dbReference type="Proteomes" id="UP000499080">
    <property type="component" value="Unassembled WGS sequence"/>
</dbReference>
<dbReference type="EMBL" id="BGPR01058172">
    <property type="protein sequence ID" value="GBO34364.1"/>
    <property type="molecule type" value="Genomic_DNA"/>
</dbReference>
<gene>
    <name evidence="1" type="ORF">AVEN_147929_1</name>
</gene>
<comment type="caution">
    <text evidence="1">The sequence shown here is derived from an EMBL/GenBank/DDBJ whole genome shotgun (WGS) entry which is preliminary data.</text>
</comment>
<dbReference type="AlphaFoldDB" id="A0A4Y2WCI5"/>
<name>A0A4Y2WCI5_ARAVE</name>
<accession>A0A4Y2WCI5</accession>
<reference evidence="1 2" key="1">
    <citation type="journal article" date="2019" name="Sci. Rep.">
        <title>Orb-weaving spider Araneus ventricosus genome elucidates the spidroin gene catalogue.</title>
        <authorList>
            <person name="Kono N."/>
            <person name="Nakamura H."/>
            <person name="Ohtoshi R."/>
            <person name="Moran D.A.P."/>
            <person name="Shinohara A."/>
            <person name="Yoshida Y."/>
            <person name="Fujiwara M."/>
            <person name="Mori M."/>
            <person name="Tomita M."/>
            <person name="Arakawa K."/>
        </authorList>
    </citation>
    <scope>NUCLEOTIDE SEQUENCE [LARGE SCALE GENOMIC DNA]</scope>
</reference>
<keyword evidence="2" id="KW-1185">Reference proteome</keyword>
<protein>
    <submittedName>
        <fullName evidence="1">Uncharacterized protein</fullName>
    </submittedName>
</protein>
<evidence type="ECO:0000313" key="2">
    <source>
        <dbReference type="Proteomes" id="UP000499080"/>
    </source>
</evidence>